<proteinExistence type="predicted"/>
<gene>
    <name evidence="3" type="ORF">HXX76_013130</name>
</gene>
<dbReference type="EMBL" id="JAEHOC010000049">
    <property type="protein sequence ID" value="KAG2426149.1"/>
    <property type="molecule type" value="Genomic_DNA"/>
</dbReference>
<feature type="chain" id="PRO_5032428257" description="Choice-of-anchor I domain-containing protein" evidence="1">
    <location>
        <begin position="34"/>
        <end position="592"/>
    </location>
</feature>
<sequence>MPRCQVRVMSPSAPIAAGLLLAALLLLAAPAAAEEFSGCLPSIGLSLRRLSSLQSGAWTGTSSMEVLDYDPFSKLTAVVEARAANVLALLVVNHADPANPSIHLRVNVSSSAGEGATVGVPNSVAVYNGYAALSLDGVPSTAPGILRIYNLASGVKVGEAVLPGCAMPDSVAWTRDGGRIVVACEGEPATQEVRGSDPAVDPNPVGAVAIVTVTRTGSYTPAGSYPTYFFGLSSKLLSFQTYIDSLSDKAYSALLEKGLKVDPRLPKSAAGRDIEPEYVAIPSDRKNLNAYITLQENNAVAVVDLTAGRERIKAIWPLGWKNWTRYAIDPSDKDGTRLRTVPGLYSWLQPDTIVHKAIGSRSYLFIANEGDSKAEALAAKDLTPAALDPAVFPDAAALLADAEVGRLAIDPLSGLKNGYDKTKAFDKQGPYSRLFAYGGRSWAILDAENGRVVYESGDGLEQLMASNPVTARCFNCDRNANTPDTRSDNAGPEPEAVEVFKLGDKTFAAIGMERMGGFVLYDVSNPTAPVLGGYVYNRNFDPALGTNTAALGDLAPEGIKFVSAADSNSGKPLLLLANEVSSTVSAWEITTC</sequence>
<organism evidence="3 4">
    <name type="scientific">Chlamydomonas incerta</name>
    <dbReference type="NCBI Taxonomy" id="51695"/>
    <lineage>
        <taxon>Eukaryota</taxon>
        <taxon>Viridiplantae</taxon>
        <taxon>Chlorophyta</taxon>
        <taxon>core chlorophytes</taxon>
        <taxon>Chlorophyceae</taxon>
        <taxon>CS clade</taxon>
        <taxon>Chlamydomonadales</taxon>
        <taxon>Chlamydomonadaceae</taxon>
        <taxon>Chlamydomonas</taxon>
    </lineage>
</organism>
<dbReference type="InterPro" id="IPR052956">
    <property type="entry name" value="Mesenchyme-surface_protein"/>
</dbReference>
<dbReference type="AlphaFoldDB" id="A0A835VUP1"/>
<comment type="caution">
    <text evidence="3">The sequence shown here is derived from an EMBL/GenBank/DDBJ whole genome shotgun (WGS) entry which is preliminary data.</text>
</comment>
<reference evidence="3" key="1">
    <citation type="journal article" date="2020" name="bioRxiv">
        <title>Comparative genomics of Chlamydomonas.</title>
        <authorList>
            <person name="Craig R.J."/>
            <person name="Hasan A.R."/>
            <person name="Ness R.W."/>
            <person name="Keightley P.D."/>
        </authorList>
    </citation>
    <scope>NUCLEOTIDE SEQUENCE</scope>
    <source>
        <strain evidence="3">SAG 7.73</strain>
    </source>
</reference>
<protein>
    <recommendedName>
        <fullName evidence="2">Choice-of-anchor I domain-containing protein</fullName>
    </recommendedName>
</protein>
<feature type="domain" description="Choice-of-anchor I" evidence="2">
    <location>
        <begin position="59"/>
        <end position="589"/>
    </location>
</feature>
<accession>A0A835VUP1</accession>
<dbReference type="OrthoDB" id="425936at2759"/>
<dbReference type="Proteomes" id="UP000650467">
    <property type="component" value="Unassembled WGS sequence"/>
</dbReference>
<keyword evidence="4" id="KW-1185">Reference proteome</keyword>
<dbReference type="Pfam" id="PF22494">
    <property type="entry name" value="choice_anch_I"/>
    <property type="match status" value="1"/>
</dbReference>
<feature type="signal peptide" evidence="1">
    <location>
        <begin position="1"/>
        <end position="33"/>
    </location>
</feature>
<dbReference type="SUPFAM" id="SSF51004">
    <property type="entry name" value="C-terminal (heme d1) domain of cytochrome cd1-nitrite reductase"/>
    <property type="match status" value="1"/>
</dbReference>
<keyword evidence="1" id="KW-0732">Signal</keyword>
<evidence type="ECO:0000313" key="3">
    <source>
        <dbReference type="EMBL" id="KAG2426149.1"/>
    </source>
</evidence>
<evidence type="ECO:0000256" key="1">
    <source>
        <dbReference type="SAM" id="SignalP"/>
    </source>
</evidence>
<evidence type="ECO:0000259" key="2">
    <source>
        <dbReference type="Pfam" id="PF22494"/>
    </source>
</evidence>
<dbReference type="InterPro" id="IPR055188">
    <property type="entry name" value="Choice_anch_I"/>
</dbReference>
<name>A0A835VUP1_CHLIN</name>
<dbReference type="PANTHER" id="PTHR46928">
    <property type="entry name" value="MESENCHYME-SPECIFIC CELL SURFACE GLYCOPROTEIN"/>
    <property type="match status" value="1"/>
</dbReference>
<dbReference type="PANTHER" id="PTHR46928:SF1">
    <property type="entry name" value="MESENCHYME-SPECIFIC CELL SURFACE GLYCOPROTEIN"/>
    <property type="match status" value="1"/>
</dbReference>
<dbReference type="InterPro" id="IPR011048">
    <property type="entry name" value="Haem_d1_sf"/>
</dbReference>
<dbReference type="NCBIfam" id="NF038117">
    <property type="entry name" value="choice_anch_I"/>
    <property type="match status" value="1"/>
</dbReference>
<evidence type="ECO:0000313" key="4">
    <source>
        <dbReference type="Proteomes" id="UP000650467"/>
    </source>
</evidence>